<dbReference type="EMBL" id="FNAP01000021">
    <property type="protein sequence ID" value="SDE99978.1"/>
    <property type="molecule type" value="Genomic_DNA"/>
</dbReference>
<dbReference type="AlphaFoldDB" id="A0A1G7HHV0"/>
<evidence type="ECO:0000313" key="2">
    <source>
        <dbReference type="Proteomes" id="UP000199412"/>
    </source>
</evidence>
<proteinExistence type="predicted"/>
<accession>A0A1G7HHV0</accession>
<reference evidence="1 2" key="1">
    <citation type="submission" date="2016-10" db="EMBL/GenBank/DDBJ databases">
        <authorList>
            <person name="de Groot N.N."/>
        </authorList>
    </citation>
    <scope>NUCLEOTIDE SEQUENCE [LARGE SCALE GENOMIC DNA]</scope>
    <source>
        <strain evidence="1 2">ATCC 700224</strain>
    </source>
</reference>
<dbReference type="Proteomes" id="UP000199412">
    <property type="component" value="Unassembled WGS sequence"/>
</dbReference>
<protein>
    <submittedName>
        <fullName evidence="1">Uncharacterized protein</fullName>
    </submittedName>
</protein>
<gene>
    <name evidence="1" type="ORF">SAMN05421720_12121</name>
</gene>
<sequence>MKIKIQGEMRLSDIERAIVEVFAELEEDYRIRHSQGATVYLNPTNGFGHDVKPLTDDGHELVSLSSKGPTRSAAEEYNLL</sequence>
<evidence type="ECO:0000313" key="1">
    <source>
        <dbReference type="EMBL" id="SDE99978.1"/>
    </source>
</evidence>
<keyword evidence="2" id="KW-1185">Reference proteome</keyword>
<dbReference type="RefSeq" id="WP_092787998.1">
    <property type="nucleotide sequence ID" value="NZ_FNAP01000021.1"/>
</dbReference>
<dbReference type="STRING" id="69960.SAMN05421720_12121"/>
<name>A0A1G7HHV0_9PROT</name>
<dbReference type="OrthoDB" id="8910096at2"/>
<organism evidence="1 2">
    <name type="scientific">Rhodospira trueperi</name>
    <dbReference type="NCBI Taxonomy" id="69960"/>
    <lineage>
        <taxon>Bacteria</taxon>
        <taxon>Pseudomonadati</taxon>
        <taxon>Pseudomonadota</taxon>
        <taxon>Alphaproteobacteria</taxon>
        <taxon>Rhodospirillales</taxon>
        <taxon>Rhodospirillaceae</taxon>
        <taxon>Rhodospira</taxon>
    </lineage>
</organism>